<reference evidence="2" key="1">
    <citation type="submission" date="2023-01" db="EMBL/GenBank/DDBJ databases">
        <title>Metagenome sequencing of chrysophaentin producing Chrysophaeum taylorii.</title>
        <authorList>
            <person name="Davison J."/>
            <person name="Bewley C."/>
        </authorList>
    </citation>
    <scope>NUCLEOTIDE SEQUENCE</scope>
    <source>
        <strain evidence="2">NIES-1699</strain>
    </source>
</reference>
<keyword evidence="3" id="KW-1185">Reference proteome</keyword>
<dbReference type="InterPro" id="IPR029058">
    <property type="entry name" value="AB_hydrolase_fold"/>
</dbReference>
<dbReference type="InterPro" id="IPR051044">
    <property type="entry name" value="MAG_DAG_Lipase"/>
</dbReference>
<dbReference type="Proteomes" id="UP001230188">
    <property type="component" value="Unassembled WGS sequence"/>
</dbReference>
<comment type="caution">
    <text evidence="2">The sequence shown here is derived from an EMBL/GenBank/DDBJ whole genome shotgun (WGS) entry which is preliminary data.</text>
</comment>
<dbReference type="SUPFAM" id="SSF53474">
    <property type="entry name" value="alpha/beta-Hydrolases"/>
    <property type="match status" value="1"/>
</dbReference>
<name>A0AAD7XQV5_9STRA</name>
<feature type="domain" description="Serine aminopeptidase S33" evidence="1">
    <location>
        <begin position="22"/>
        <end position="201"/>
    </location>
</feature>
<evidence type="ECO:0000313" key="3">
    <source>
        <dbReference type="Proteomes" id="UP001230188"/>
    </source>
</evidence>
<accession>A0AAD7XQV5</accession>
<dbReference type="Gene3D" id="3.40.50.1820">
    <property type="entry name" value="alpha/beta hydrolase"/>
    <property type="match status" value="1"/>
</dbReference>
<dbReference type="AlphaFoldDB" id="A0AAD7XQV5"/>
<dbReference type="Pfam" id="PF12146">
    <property type="entry name" value="Hydrolase_4"/>
    <property type="match status" value="1"/>
</dbReference>
<dbReference type="PANTHER" id="PTHR11614">
    <property type="entry name" value="PHOSPHOLIPASE-RELATED"/>
    <property type="match status" value="1"/>
</dbReference>
<evidence type="ECO:0000313" key="2">
    <source>
        <dbReference type="EMBL" id="KAJ8611879.1"/>
    </source>
</evidence>
<dbReference type="EMBL" id="JAQMWT010000060">
    <property type="protein sequence ID" value="KAJ8611879.1"/>
    <property type="molecule type" value="Genomic_DNA"/>
</dbReference>
<dbReference type="InterPro" id="IPR022742">
    <property type="entry name" value="Hydrolase_4"/>
</dbReference>
<protein>
    <recommendedName>
        <fullName evidence="1">Serine aminopeptidase S33 domain-containing protein</fullName>
    </recommendedName>
</protein>
<organism evidence="2 3">
    <name type="scientific">Chrysophaeum taylorii</name>
    <dbReference type="NCBI Taxonomy" id="2483200"/>
    <lineage>
        <taxon>Eukaryota</taxon>
        <taxon>Sar</taxon>
        <taxon>Stramenopiles</taxon>
        <taxon>Ochrophyta</taxon>
        <taxon>Pelagophyceae</taxon>
        <taxon>Pelagomonadales</taxon>
        <taxon>Pelagomonadaceae</taxon>
        <taxon>Chrysophaeum</taxon>
    </lineage>
</organism>
<evidence type="ECO:0000259" key="1">
    <source>
        <dbReference type="Pfam" id="PF12146"/>
    </source>
</evidence>
<gene>
    <name evidence="2" type="ORF">CTAYLR_005803</name>
</gene>
<proteinExistence type="predicted"/>
<sequence>MGSRAGSGPMVVPSVVEARPPGVACVAVELPGHGSSSGCRGHVDDWAQYARAVDLSVEYAKRRFGPVVVWGSSMGGLLALDLACRSFVPVVASAPMLSLPVGPFVRGLLKAAAWVTPTTAITINPHAQPPCHGVCTLGWLASAANACADFDPRKLRGGPLLLQIASNDPLVRVDDMRDLATRAPPPSPRLEIYDEAGHEPFRLNDRRTVRGAYLRHITAFVDANLPGSR</sequence>